<feature type="binding site" evidence="3">
    <location>
        <position position="320"/>
    </location>
    <ligand>
        <name>phosphoenolpyruvate</name>
        <dbReference type="ChEBI" id="CHEBI:58702"/>
    </ligand>
</feature>
<keyword evidence="3" id="KW-0170">Cobalt</keyword>
<dbReference type="GO" id="GO:0003849">
    <property type="term" value="F:3-deoxy-7-phosphoheptulonate synthase activity"/>
    <property type="evidence" value="ECO:0007669"/>
    <property type="project" value="UniProtKB-EC"/>
</dbReference>
<dbReference type="STRING" id="1122207.MUS1_15840"/>
<evidence type="ECO:0000256" key="1">
    <source>
        <dbReference type="ARBA" id="ARBA00008911"/>
    </source>
</evidence>
<dbReference type="SUPFAM" id="SSF51569">
    <property type="entry name" value="Aldolase"/>
    <property type="match status" value="1"/>
</dbReference>
<dbReference type="eggNOG" id="COG3200">
    <property type="taxonomic scope" value="Bacteria"/>
</dbReference>
<dbReference type="PANTHER" id="PTHR21337:SF0">
    <property type="entry name" value="PHOSPHO-2-DEHYDRO-3-DEOXYHEPTONATE ALDOLASE"/>
    <property type="match status" value="1"/>
</dbReference>
<sequence length="448" mass="49774">MKEWELTSWREREALQQPVYPNVEHLAQVEKSLEKMPPLVFAGEARQLKKALAQVANGQSFLLQGGDCAESFAEFHANNIRDTFKVMLQMAVVLTYAGKCPVVKVGRMAGQFAKPRSAGMEVIDGIELPSYRGDIINGIEFTEQARIPDPERLVQVYNQSASTMNLLRAFAQGGFADLHQVHQWNLDFLNTSPAGDRFHGVAGKIDDALQFMEACGIGPGLGQLKETEFYTSHEALLLPYEQALTRQDSLTGDWYDCSAHMLWIGDRTRQLDGAHVEFLRGVKNPIGVKAGPSMDPEDLVRLCDVLNPDNESGRLNVIVRMGADKVEDGMPKLIQAIQKEGKNVVWSSDPMHGNTVKASTGYKTRRVDDVLKEVQQFFQVHNAEGTYAGGVHFEMTGQNVTECVGGSFEVTEADLADRYHTHCDPRLNADQSLELAFMISETLKKSRA</sequence>
<comment type="catalytic activity">
    <reaction evidence="4">
        <text>D-erythrose 4-phosphate + phosphoenolpyruvate + H2O = 7-phospho-2-dehydro-3-deoxy-D-arabino-heptonate + phosphate</text>
        <dbReference type="Rhea" id="RHEA:14717"/>
        <dbReference type="ChEBI" id="CHEBI:15377"/>
        <dbReference type="ChEBI" id="CHEBI:16897"/>
        <dbReference type="ChEBI" id="CHEBI:43474"/>
        <dbReference type="ChEBI" id="CHEBI:58394"/>
        <dbReference type="ChEBI" id="CHEBI:58702"/>
        <dbReference type="EC" id="2.5.1.54"/>
    </reaction>
</comment>
<dbReference type="PANTHER" id="PTHR21337">
    <property type="entry name" value="PHOSPHO-2-DEHYDRO-3-DEOXYHEPTONATE ALDOLASE 1, 2"/>
    <property type="match status" value="1"/>
</dbReference>
<feature type="binding site" evidence="3">
    <location>
        <position position="394"/>
    </location>
    <ligand>
        <name>Mn(2+)</name>
        <dbReference type="ChEBI" id="CHEBI:29035"/>
    </ligand>
</feature>
<evidence type="ECO:0000313" key="5">
    <source>
        <dbReference type="EMBL" id="ETX10386.1"/>
    </source>
</evidence>
<gene>
    <name evidence="5" type="ORF">MUS1_15840</name>
</gene>
<dbReference type="Gene3D" id="3.20.20.70">
    <property type="entry name" value="Aldolase class I"/>
    <property type="match status" value="2"/>
</dbReference>
<dbReference type="OrthoDB" id="9766852at2"/>
<comment type="similarity">
    <text evidence="1 4">Belongs to the class-II DAHP synthase family.</text>
</comment>
<feature type="binding site" evidence="3">
    <location>
        <position position="289"/>
    </location>
    <ligand>
        <name>phosphoenolpyruvate</name>
        <dbReference type="ChEBI" id="CHEBI:58702"/>
    </ligand>
</feature>
<dbReference type="RefSeq" id="WP_036162533.1">
    <property type="nucleotide sequence ID" value="NZ_JAMB01000009.1"/>
</dbReference>
<dbReference type="PATRIC" id="fig|1122207.3.peg.2318"/>
<feature type="binding site" evidence="3">
    <location>
        <position position="107"/>
    </location>
    <ligand>
        <name>phosphoenolpyruvate</name>
        <dbReference type="ChEBI" id="CHEBI:58702"/>
    </ligand>
</feature>
<dbReference type="InterPro" id="IPR013785">
    <property type="entry name" value="Aldolase_TIM"/>
</dbReference>
<evidence type="ECO:0000256" key="4">
    <source>
        <dbReference type="RuleBase" id="RU363071"/>
    </source>
</evidence>
<dbReference type="EMBL" id="JAMB01000009">
    <property type="protein sequence ID" value="ETX10386.1"/>
    <property type="molecule type" value="Genomic_DNA"/>
</dbReference>
<keyword evidence="6" id="KW-1185">Reference proteome</keyword>
<keyword evidence="3" id="KW-0464">Manganese</keyword>
<dbReference type="EC" id="2.5.1.54" evidence="4"/>
<comment type="caution">
    <text evidence="5">The sequence shown here is derived from an EMBL/GenBank/DDBJ whole genome shotgun (WGS) entry which is preliminary data.</text>
</comment>
<comment type="cofactor">
    <cofactor evidence="3">
        <name>Mn(2+)</name>
        <dbReference type="ChEBI" id="CHEBI:29035"/>
    </cofactor>
    <cofactor evidence="3">
        <name>Co(2+)</name>
        <dbReference type="ChEBI" id="CHEBI:48828"/>
    </cofactor>
    <cofactor evidence="3">
        <name>Cd(2+)</name>
        <dbReference type="ChEBI" id="CHEBI:48775"/>
    </cofactor>
    <text evidence="3">Binds 1 divalent cation per subunit. The enzyme is active with manganese, cobalt or cadmium ions.</text>
</comment>
<keyword evidence="3" id="KW-0104">Cadmium</keyword>
<dbReference type="NCBIfam" id="TIGR01358">
    <property type="entry name" value="DAHP_synth_II"/>
    <property type="match status" value="1"/>
</dbReference>
<dbReference type="Proteomes" id="UP000054058">
    <property type="component" value="Unassembled WGS sequence"/>
</dbReference>
<accession>X7E5G6</accession>
<feature type="binding site" evidence="3">
    <location>
        <position position="352"/>
    </location>
    <ligand>
        <name>Mn(2+)</name>
        <dbReference type="ChEBI" id="CHEBI:29035"/>
    </ligand>
</feature>
<keyword evidence="2 4" id="KW-0808">Transferase</keyword>
<reference evidence="5 6" key="1">
    <citation type="submission" date="2014-01" db="EMBL/GenBank/DDBJ databases">
        <title>Marinomonas ushuaiensis DSM 15871 Genome Sequencing.</title>
        <authorList>
            <person name="Lai Q."/>
            <person name="Shao Z.S."/>
        </authorList>
    </citation>
    <scope>NUCLEOTIDE SEQUENCE [LARGE SCALE GENOMIC DNA]</scope>
    <source>
        <strain evidence="5 6">DSM 15871</strain>
    </source>
</reference>
<dbReference type="InterPro" id="IPR002480">
    <property type="entry name" value="DAHP_synth_2"/>
</dbReference>
<feature type="binding site" evidence="3">
    <location>
        <position position="68"/>
    </location>
    <ligand>
        <name>Mn(2+)</name>
        <dbReference type="ChEBI" id="CHEBI:29035"/>
    </ligand>
</feature>
<evidence type="ECO:0000256" key="2">
    <source>
        <dbReference type="ARBA" id="ARBA00022679"/>
    </source>
</evidence>
<dbReference type="Pfam" id="PF01474">
    <property type="entry name" value="DAHP_synth_2"/>
    <property type="match status" value="1"/>
</dbReference>
<dbReference type="GO" id="GO:0009073">
    <property type="term" value="P:aromatic amino acid family biosynthetic process"/>
    <property type="evidence" value="ECO:0007669"/>
    <property type="project" value="InterPro"/>
</dbReference>
<evidence type="ECO:0000256" key="3">
    <source>
        <dbReference type="PIRSR" id="PIRSR602480-1"/>
    </source>
</evidence>
<evidence type="ECO:0000313" key="6">
    <source>
        <dbReference type="Proteomes" id="UP000054058"/>
    </source>
</evidence>
<protein>
    <recommendedName>
        <fullName evidence="4">Phospho-2-dehydro-3-deoxyheptonate aldolase</fullName>
        <ecNumber evidence="4">2.5.1.54</ecNumber>
    </recommendedName>
</protein>
<name>X7E5G6_9GAMM</name>
<feature type="binding site" evidence="3">
    <location>
        <position position="424"/>
    </location>
    <ligand>
        <name>Mn(2+)</name>
        <dbReference type="ChEBI" id="CHEBI:29035"/>
    </ligand>
</feature>
<proteinExistence type="inferred from homology"/>
<organism evidence="5 6">
    <name type="scientific">Marinomonas ushuaiensis DSM 15871</name>
    <dbReference type="NCBI Taxonomy" id="1122207"/>
    <lineage>
        <taxon>Bacteria</taxon>
        <taxon>Pseudomonadati</taxon>
        <taxon>Pseudomonadota</taxon>
        <taxon>Gammaproteobacteria</taxon>
        <taxon>Oceanospirillales</taxon>
        <taxon>Oceanospirillaceae</taxon>
        <taxon>Marinomonas</taxon>
    </lineage>
</organism>
<dbReference type="AlphaFoldDB" id="X7E5G6"/>